<comment type="caution">
    <text evidence="1">The sequence shown here is derived from an EMBL/GenBank/DDBJ whole genome shotgun (WGS) entry which is preliminary data.</text>
</comment>
<gene>
    <name evidence="1" type="ORF">Raf01_30900</name>
</gene>
<organism evidence="1 2">
    <name type="scientific">Rugosimonospora africana</name>
    <dbReference type="NCBI Taxonomy" id="556532"/>
    <lineage>
        <taxon>Bacteria</taxon>
        <taxon>Bacillati</taxon>
        <taxon>Actinomycetota</taxon>
        <taxon>Actinomycetes</taxon>
        <taxon>Micromonosporales</taxon>
        <taxon>Micromonosporaceae</taxon>
        <taxon>Rugosimonospora</taxon>
    </lineage>
</organism>
<name>A0A8J3QSN1_9ACTN</name>
<evidence type="ECO:0000313" key="2">
    <source>
        <dbReference type="Proteomes" id="UP000642748"/>
    </source>
</evidence>
<dbReference type="Proteomes" id="UP000642748">
    <property type="component" value="Unassembled WGS sequence"/>
</dbReference>
<evidence type="ECO:0000313" key="1">
    <source>
        <dbReference type="EMBL" id="GIH14918.1"/>
    </source>
</evidence>
<sequence length="67" mass="7112">MTVPAGTTHTFATVDAAGAQVLAVMTPEVDQLVSALHAASSDEERAEVWARYNSEVTHLPGPARYES</sequence>
<keyword evidence="2" id="KW-1185">Reference proteome</keyword>
<reference evidence="1" key="1">
    <citation type="submission" date="2021-01" db="EMBL/GenBank/DDBJ databases">
        <title>Whole genome shotgun sequence of Rugosimonospora africana NBRC 104875.</title>
        <authorList>
            <person name="Komaki H."/>
            <person name="Tamura T."/>
        </authorList>
    </citation>
    <scope>NUCLEOTIDE SEQUENCE</scope>
    <source>
        <strain evidence="1">NBRC 104875</strain>
    </source>
</reference>
<accession>A0A8J3QSN1</accession>
<dbReference type="AlphaFoldDB" id="A0A8J3QSN1"/>
<dbReference type="EMBL" id="BONZ01000030">
    <property type="protein sequence ID" value="GIH14918.1"/>
    <property type="molecule type" value="Genomic_DNA"/>
</dbReference>
<protein>
    <submittedName>
        <fullName evidence="1">Uncharacterized protein</fullName>
    </submittedName>
</protein>
<proteinExistence type="predicted"/>